<dbReference type="InterPro" id="IPR027593">
    <property type="entry name" value="Aro_clust"/>
</dbReference>
<dbReference type="RefSeq" id="WP_004421490.1">
    <property type="nucleotide sequence ID" value="NZ_AORH01000034.1"/>
</dbReference>
<dbReference type="OrthoDB" id="401212at2"/>
<protein>
    <recommendedName>
        <fullName evidence="3">Lipoprotein</fullName>
    </recommendedName>
</protein>
<dbReference type="PROSITE" id="PS51257">
    <property type="entry name" value="PROKAR_LIPOPROTEIN"/>
    <property type="match status" value="1"/>
</dbReference>
<sequence length="274" mass="32133">MNKLNNLLTKLSLPLIISTPILTVSCASYDYSKLKSERPSGFDYVPKIIDQSQIKTDKIIECILNQQFKNDEVGKTEFVKSQENNELLLQELAAISKEYSRPMTQETIAKFNDFYTKNWMFLLRNIDKLTWKYTNWWTLEPKGNAKHSESFIENLDNKEIQNDFKFTNNYLDKLEVGDESRESPDDVFYLKKDKLIIRMFITRQQGTKKVIFDKFIYFPWARNNNIAIKLISDIVHNAIIHHNQEGYNSFEHDLVVNYGLPELGVLILGDKNEI</sequence>
<dbReference type="PATRIC" id="fig|1188235.3.peg.599"/>
<name>N9TS67_9BACT</name>
<evidence type="ECO:0000313" key="1">
    <source>
        <dbReference type="EMBL" id="ENY68925.1"/>
    </source>
</evidence>
<reference evidence="1 2" key="1">
    <citation type="journal article" date="2013" name="Genome Announc.">
        <title>Draft Genome Sequences of Mycoplasma alkalescens, Mycoplasma arginini, and Mycoplasma bovigenitalium, Three Species with Equivocal Pathogenic Status for Cattle.</title>
        <authorList>
            <person name="Manso-Silvan L."/>
            <person name="Tardy F."/>
            <person name="Baranowski E."/>
            <person name="Barre A."/>
            <person name="Blanchard A."/>
            <person name="Breton M."/>
            <person name="Couture C."/>
            <person name="Citti C."/>
            <person name="Dordet-Frisoni E."/>
            <person name="Dupuy V."/>
            <person name="Gaurivaud P."/>
            <person name="Jacob D."/>
            <person name="Lemaitre C."/>
            <person name="Nikolski M."/>
            <person name="Nouvel L.X."/>
            <person name="Poumarat F."/>
            <person name="Thebault P."/>
            <person name="Theil S."/>
            <person name="Thiaucourt F."/>
            <person name="Sirand-Pugnet P."/>
        </authorList>
    </citation>
    <scope>NUCLEOTIDE SEQUENCE [LARGE SCALE GENOMIC DNA]</scope>
    <source>
        <strain evidence="1 2">51080</strain>
    </source>
</reference>
<organism evidence="1 2">
    <name type="scientific">Mycoplasmopsis bovigenitalium 51080</name>
    <dbReference type="NCBI Taxonomy" id="1188235"/>
    <lineage>
        <taxon>Bacteria</taxon>
        <taxon>Bacillati</taxon>
        <taxon>Mycoplasmatota</taxon>
        <taxon>Mycoplasmoidales</taxon>
        <taxon>Metamycoplasmataceae</taxon>
        <taxon>Mycoplasmopsis</taxon>
    </lineage>
</organism>
<evidence type="ECO:0000313" key="2">
    <source>
        <dbReference type="Proteomes" id="UP000013220"/>
    </source>
</evidence>
<proteinExistence type="predicted"/>
<dbReference type="eggNOG" id="ENOG5033VQJ">
    <property type="taxonomic scope" value="Bacteria"/>
</dbReference>
<dbReference type="Proteomes" id="UP000013220">
    <property type="component" value="Unassembled WGS sequence"/>
</dbReference>
<dbReference type="AlphaFoldDB" id="N9TS67"/>
<comment type="caution">
    <text evidence="1">The sequence shown here is derived from an EMBL/GenBank/DDBJ whole genome shotgun (WGS) entry which is preliminary data.</text>
</comment>
<dbReference type="NCBIfam" id="TIGR04313">
    <property type="entry name" value="aro_clust_Mycop"/>
    <property type="match status" value="1"/>
</dbReference>
<keyword evidence="2" id="KW-1185">Reference proteome</keyword>
<gene>
    <name evidence="1" type="ORF">MBVG_5940</name>
</gene>
<evidence type="ECO:0008006" key="3">
    <source>
        <dbReference type="Google" id="ProtNLM"/>
    </source>
</evidence>
<dbReference type="STRING" id="1188235.MBVG_5940"/>
<dbReference type="EMBL" id="AORH01000034">
    <property type="protein sequence ID" value="ENY68925.1"/>
    <property type="molecule type" value="Genomic_DNA"/>
</dbReference>
<accession>N9TS67</accession>